<evidence type="ECO:0008006" key="3">
    <source>
        <dbReference type="Google" id="ProtNLM"/>
    </source>
</evidence>
<dbReference type="AlphaFoldDB" id="A0AAW3V0S8"/>
<evidence type="ECO:0000313" key="2">
    <source>
        <dbReference type="Proteomes" id="UP000518681"/>
    </source>
</evidence>
<gene>
    <name evidence="1" type="ORF">GGD69_005142</name>
</gene>
<name>A0AAW3V0S8_9BURK</name>
<accession>A0AAW3V0S8</accession>
<comment type="caution">
    <text evidence="1">The sequence shown here is derived from an EMBL/GenBank/DDBJ whole genome shotgun (WGS) entry which is preliminary data.</text>
</comment>
<dbReference type="Proteomes" id="UP000518681">
    <property type="component" value="Unassembled WGS sequence"/>
</dbReference>
<organism evidence="1 2">
    <name type="scientific">Paraburkholderia fungorum</name>
    <dbReference type="NCBI Taxonomy" id="134537"/>
    <lineage>
        <taxon>Bacteria</taxon>
        <taxon>Pseudomonadati</taxon>
        <taxon>Pseudomonadota</taxon>
        <taxon>Betaproteobacteria</taxon>
        <taxon>Burkholderiales</taxon>
        <taxon>Burkholderiaceae</taxon>
        <taxon>Paraburkholderia</taxon>
    </lineage>
</organism>
<evidence type="ECO:0000313" key="1">
    <source>
        <dbReference type="EMBL" id="MBB6204248.1"/>
    </source>
</evidence>
<proteinExistence type="predicted"/>
<protein>
    <recommendedName>
        <fullName evidence="3">Helix-hairpin-helix domain-containing protein</fullName>
    </recommendedName>
</protein>
<reference evidence="1 2" key="1">
    <citation type="submission" date="2020-08" db="EMBL/GenBank/DDBJ databases">
        <title>Genomic Encyclopedia of Type Strains, Phase IV (KMG-V): Genome sequencing to study the core and pangenomes of soil and plant-associated prokaryotes.</title>
        <authorList>
            <person name="Whitman W."/>
        </authorList>
    </citation>
    <scope>NUCLEOTIDE SEQUENCE [LARGE SCALE GENOMIC DNA]</scope>
    <source>
        <strain evidence="1 2">SEMIA 4013</strain>
    </source>
</reference>
<dbReference type="EMBL" id="JACIIK010000009">
    <property type="protein sequence ID" value="MBB6204248.1"/>
    <property type="molecule type" value="Genomic_DNA"/>
</dbReference>
<sequence>MGILERAALVPLTANELAQAREIIAFDGVCVAHIQRQMAIGWNRAADLAEAIVGRDALPDVAKHRYASRS</sequence>